<feature type="region of interest" description="Disordered" evidence="1">
    <location>
        <begin position="1"/>
        <end position="92"/>
    </location>
</feature>
<name>A0A0G4FSV1_VITBC</name>
<evidence type="ECO:0000256" key="1">
    <source>
        <dbReference type="SAM" id="MobiDB-lite"/>
    </source>
</evidence>
<feature type="region of interest" description="Disordered" evidence="1">
    <location>
        <begin position="110"/>
        <end position="157"/>
    </location>
</feature>
<organism evidence="2 3">
    <name type="scientific">Vitrella brassicaformis (strain CCMP3155)</name>
    <dbReference type="NCBI Taxonomy" id="1169540"/>
    <lineage>
        <taxon>Eukaryota</taxon>
        <taxon>Sar</taxon>
        <taxon>Alveolata</taxon>
        <taxon>Colpodellida</taxon>
        <taxon>Vitrellaceae</taxon>
        <taxon>Vitrella</taxon>
    </lineage>
</organism>
<feature type="compositionally biased region" description="Pro residues" evidence="1">
    <location>
        <begin position="26"/>
        <end position="47"/>
    </location>
</feature>
<accession>A0A0G4FSV1</accession>
<dbReference type="AlphaFoldDB" id="A0A0G4FSV1"/>
<gene>
    <name evidence="2" type="ORF">Vbra_16054</name>
</gene>
<dbReference type="InParanoid" id="A0A0G4FSV1"/>
<proteinExistence type="predicted"/>
<dbReference type="VEuPathDB" id="CryptoDB:Vbra_16054"/>
<sequence>MASSSSSVHLKVSGRPRSATIDICPLDPPVRPEPRPIQPPGSPPKFELPPSFEEAGKHFPARLQHQQHGDGGKRGGGGAGGAPLETTREEEGGFSIALSSSAPANHDYLRLPSSRCTVPTSTTDSQDGHYPPCIDEEFDPSAHGHHGHHQHSDDFDLDIDGDEDLECQFRLDITDDDHDQAAGGGAAGKESGMGVGVGVGVGMGGYGRIEPPIYGGGGSEQDVYSDEGAAIDTTADPAAYQFSTSPLLSHCLDMIRKQSLSGVHFPPPSSSVPNAHKPPLPHPHAHAHAHHQLMRVDRVDG</sequence>
<feature type="compositionally biased region" description="Pro residues" evidence="1">
    <location>
        <begin position="265"/>
        <end position="282"/>
    </location>
</feature>
<dbReference type="Proteomes" id="UP000041254">
    <property type="component" value="Unassembled WGS sequence"/>
</dbReference>
<keyword evidence="3" id="KW-1185">Reference proteome</keyword>
<feature type="compositionally biased region" description="Polar residues" evidence="1">
    <location>
        <begin position="114"/>
        <end position="125"/>
    </location>
</feature>
<dbReference type="EMBL" id="CDMY01000490">
    <property type="protein sequence ID" value="CEM17531.1"/>
    <property type="molecule type" value="Genomic_DNA"/>
</dbReference>
<protein>
    <submittedName>
        <fullName evidence="2">Uncharacterized protein</fullName>
    </submittedName>
</protein>
<evidence type="ECO:0000313" key="2">
    <source>
        <dbReference type="EMBL" id="CEM17531.1"/>
    </source>
</evidence>
<evidence type="ECO:0000313" key="3">
    <source>
        <dbReference type="Proteomes" id="UP000041254"/>
    </source>
</evidence>
<reference evidence="2 3" key="1">
    <citation type="submission" date="2014-11" db="EMBL/GenBank/DDBJ databases">
        <authorList>
            <person name="Zhu J."/>
            <person name="Qi W."/>
            <person name="Song R."/>
        </authorList>
    </citation>
    <scope>NUCLEOTIDE SEQUENCE [LARGE SCALE GENOMIC DNA]</scope>
</reference>
<feature type="region of interest" description="Disordered" evidence="1">
    <location>
        <begin position="265"/>
        <end position="289"/>
    </location>
</feature>